<dbReference type="RefSeq" id="WP_245365830.1">
    <property type="nucleotide sequence ID" value="NZ_JAGGMR010000001.1"/>
</dbReference>
<organism evidence="4 5">
    <name type="scientific">Nocardia goodfellowii</name>
    <dbReference type="NCBI Taxonomy" id="882446"/>
    <lineage>
        <taxon>Bacteria</taxon>
        <taxon>Bacillati</taxon>
        <taxon>Actinomycetota</taxon>
        <taxon>Actinomycetes</taxon>
        <taxon>Mycobacteriales</taxon>
        <taxon>Nocardiaceae</taxon>
        <taxon>Nocardia</taxon>
    </lineage>
</organism>
<keyword evidence="2" id="KW-0472">Membrane</keyword>
<feature type="region of interest" description="Disordered" evidence="1">
    <location>
        <begin position="50"/>
        <end position="70"/>
    </location>
</feature>
<proteinExistence type="predicted"/>
<evidence type="ECO:0000259" key="3">
    <source>
        <dbReference type="Pfam" id="PF14219"/>
    </source>
</evidence>
<reference evidence="4 5" key="1">
    <citation type="submission" date="2021-03" db="EMBL/GenBank/DDBJ databases">
        <title>Sequencing the genomes of 1000 actinobacteria strains.</title>
        <authorList>
            <person name="Klenk H.-P."/>
        </authorList>
    </citation>
    <scope>NUCLEOTIDE SEQUENCE [LARGE SCALE GENOMIC DNA]</scope>
    <source>
        <strain evidence="4 5">DSM 45516</strain>
    </source>
</reference>
<accession>A0ABS4QAN7</accession>
<dbReference type="Proteomes" id="UP001519325">
    <property type="component" value="Unassembled WGS sequence"/>
</dbReference>
<feature type="transmembrane region" description="Helical" evidence="2">
    <location>
        <begin position="192"/>
        <end position="215"/>
    </location>
</feature>
<sequence>MSVVQPCARCGARWAVQSTPMHWCPRCRGVLLSPAPIDAPPERRNYRWIARRPDHRPRRPAGGRSGTQAGTPKYTHIPRWGLIDPPPRTADAPRTRWQRWTERVEPLLLVTAGLFALASAAELGRYGILLRNRTRLIEPLLLRASDALVIGSAVLASVFALLTAVALIGWLIETRAATFASAGRSDPRSARTLTLGCVIPGVNLLWPGVFLTELARQRDDPRTLRAIRVWWCAWILGGAMAAAALLWRTADSLQAQADGVLFMVWTDLVAAGVAVLTLWVVRLFAGRDLLGRTKLARRWVVAADAAVPVIEPVHPGAGQAKVEDQEVMAK</sequence>
<name>A0ABS4QAN7_9NOCA</name>
<feature type="transmembrane region" description="Helical" evidence="2">
    <location>
        <begin position="147"/>
        <end position="172"/>
    </location>
</feature>
<dbReference type="Pfam" id="PF14219">
    <property type="entry name" value="DUF4328"/>
    <property type="match status" value="1"/>
</dbReference>
<feature type="transmembrane region" description="Helical" evidence="2">
    <location>
        <begin position="259"/>
        <end position="285"/>
    </location>
</feature>
<comment type="caution">
    <text evidence="4">The sequence shown here is derived from an EMBL/GenBank/DDBJ whole genome shotgun (WGS) entry which is preliminary data.</text>
</comment>
<evidence type="ECO:0000256" key="1">
    <source>
        <dbReference type="SAM" id="MobiDB-lite"/>
    </source>
</evidence>
<keyword evidence="2" id="KW-0812">Transmembrane</keyword>
<protein>
    <recommendedName>
        <fullName evidence="3">DUF4328 domain-containing protein</fullName>
    </recommendedName>
</protein>
<keyword evidence="2" id="KW-1133">Transmembrane helix</keyword>
<dbReference type="EMBL" id="JAGGMR010000001">
    <property type="protein sequence ID" value="MBP2188153.1"/>
    <property type="molecule type" value="Genomic_DNA"/>
</dbReference>
<evidence type="ECO:0000313" key="4">
    <source>
        <dbReference type="EMBL" id="MBP2188153.1"/>
    </source>
</evidence>
<dbReference type="InterPro" id="IPR025565">
    <property type="entry name" value="DUF4328"/>
</dbReference>
<evidence type="ECO:0000313" key="5">
    <source>
        <dbReference type="Proteomes" id="UP001519325"/>
    </source>
</evidence>
<evidence type="ECO:0000256" key="2">
    <source>
        <dbReference type="SAM" id="Phobius"/>
    </source>
</evidence>
<feature type="transmembrane region" description="Helical" evidence="2">
    <location>
        <begin position="107"/>
        <end position="126"/>
    </location>
</feature>
<gene>
    <name evidence="4" type="ORF">BJ987_001054</name>
</gene>
<feature type="transmembrane region" description="Helical" evidence="2">
    <location>
        <begin position="227"/>
        <end position="247"/>
    </location>
</feature>
<keyword evidence="5" id="KW-1185">Reference proteome</keyword>
<feature type="compositionally biased region" description="Basic residues" evidence="1">
    <location>
        <begin position="50"/>
        <end position="61"/>
    </location>
</feature>
<feature type="domain" description="DUF4328" evidence="3">
    <location>
        <begin position="133"/>
        <end position="284"/>
    </location>
</feature>